<dbReference type="EMBL" id="BKCJ010582098">
    <property type="protein sequence ID" value="GFB23620.1"/>
    <property type="molecule type" value="Genomic_DNA"/>
</dbReference>
<feature type="compositionally biased region" description="Acidic residues" evidence="2">
    <location>
        <begin position="355"/>
        <end position="380"/>
    </location>
</feature>
<comment type="caution">
    <text evidence="4">The sequence shown here is derived from an EMBL/GenBank/DDBJ whole genome shotgun (WGS) entry which is preliminary data.</text>
</comment>
<evidence type="ECO:0000256" key="1">
    <source>
        <dbReference type="PROSITE-ProRule" id="PRU00047"/>
    </source>
</evidence>
<feature type="region of interest" description="Disordered" evidence="2">
    <location>
        <begin position="176"/>
        <end position="206"/>
    </location>
</feature>
<gene>
    <name evidence="4" type="ORF">Tci_695591</name>
</gene>
<protein>
    <recommendedName>
        <fullName evidence="3">CCHC-type domain-containing protein</fullName>
    </recommendedName>
</protein>
<evidence type="ECO:0000313" key="4">
    <source>
        <dbReference type="EMBL" id="GFB23620.1"/>
    </source>
</evidence>
<organism evidence="4">
    <name type="scientific">Tanacetum cinerariifolium</name>
    <name type="common">Dalmatian daisy</name>
    <name type="synonym">Chrysanthemum cinerariifolium</name>
    <dbReference type="NCBI Taxonomy" id="118510"/>
    <lineage>
        <taxon>Eukaryota</taxon>
        <taxon>Viridiplantae</taxon>
        <taxon>Streptophyta</taxon>
        <taxon>Embryophyta</taxon>
        <taxon>Tracheophyta</taxon>
        <taxon>Spermatophyta</taxon>
        <taxon>Magnoliopsida</taxon>
        <taxon>eudicotyledons</taxon>
        <taxon>Gunneridae</taxon>
        <taxon>Pentapetalae</taxon>
        <taxon>asterids</taxon>
        <taxon>campanulids</taxon>
        <taxon>Asterales</taxon>
        <taxon>Asteraceae</taxon>
        <taxon>Asteroideae</taxon>
        <taxon>Anthemideae</taxon>
        <taxon>Anthemidinae</taxon>
        <taxon>Tanacetum</taxon>
    </lineage>
</organism>
<feature type="domain" description="CCHC-type" evidence="3">
    <location>
        <begin position="241"/>
        <end position="256"/>
    </location>
</feature>
<keyword evidence="1" id="KW-0479">Metal-binding</keyword>
<sequence>MTTVNQGMSVEEIGRVVAQRVANAIEVIAIYEAQTNIARKLMSQTERQEEEIAENASNKRKWESNHNGSLSQQNKGHKVPIAHTAWPINKKAHDGSLPLCNQTPATAKNQRTRTCYECRSLRHYKSECLIVKFHKRVDMIHGRMKASKPKTMQDAIEVATKLRNKKINTLVECQTKNKKRLDNTSKNNQNQQQPNKRQNTGRAYTARHGEKKHYCGSKPLCSKCNYHHNGPCTGSSQKATCYECGNQGHYRRDCPEQKNQNHENQIKSTKARGVVHAFGEEKPNKTLTTLRMRLKLKRETSNEELNELMEDQPLPTDASPTALSPGYVVDSDPEKDEKDPKENPAYYPADRGNNDDDESSNDDDDDDDFEKDEEDKEEEEHPASANPSDISTDDLVPSS</sequence>
<dbReference type="Pfam" id="PF00098">
    <property type="entry name" value="zf-CCHC"/>
    <property type="match status" value="1"/>
</dbReference>
<name>A0A699L7E1_TANCI</name>
<feature type="compositionally biased region" description="Low complexity" evidence="2">
    <location>
        <begin position="187"/>
        <end position="198"/>
    </location>
</feature>
<reference evidence="4" key="1">
    <citation type="journal article" date="2019" name="Sci. Rep.">
        <title>Draft genome of Tanacetum cinerariifolium, the natural source of mosquito coil.</title>
        <authorList>
            <person name="Yamashiro T."/>
            <person name="Shiraishi A."/>
            <person name="Satake H."/>
            <person name="Nakayama K."/>
        </authorList>
    </citation>
    <scope>NUCLEOTIDE SEQUENCE</scope>
</reference>
<dbReference type="GO" id="GO:0003676">
    <property type="term" value="F:nucleic acid binding"/>
    <property type="evidence" value="ECO:0007669"/>
    <property type="project" value="InterPro"/>
</dbReference>
<dbReference type="InterPro" id="IPR001878">
    <property type="entry name" value="Znf_CCHC"/>
</dbReference>
<keyword evidence="1" id="KW-0862">Zinc</keyword>
<evidence type="ECO:0000256" key="2">
    <source>
        <dbReference type="SAM" id="MobiDB-lite"/>
    </source>
</evidence>
<dbReference type="SMART" id="SM00343">
    <property type="entry name" value="ZnF_C2HC"/>
    <property type="match status" value="2"/>
</dbReference>
<feature type="region of interest" description="Disordered" evidence="2">
    <location>
        <begin position="48"/>
        <end position="76"/>
    </location>
</feature>
<evidence type="ECO:0000259" key="3">
    <source>
        <dbReference type="PROSITE" id="PS50158"/>
    </source>
</evidence>
<accession>A0A699L7E1</accession>
<dbReference type="AlphaFoldDB" id="A0A699L7E1"/>
<dbReference type="Gene3D" id="4.10.60.10">
    <property type="entry name" value="Zinc finger, CCHC-type"/>
    <property type="match status" value="1"/>
</dbReference>
<dbReference type="GO" id="GO:0008270">
    <property type="term" value="F:zinc ion binding"/>
    <property type="evidence" value="ECO:0007669"/>
    <property type="project" value="UniProtKB-KW"/>
</dbReference>
<feature type="region of interest" description="Disordered" evidence="2">
    <location>
        <begin position="308"/>
        <end position="399"/>
    </location>
</feature>
<dbReference type="PROSITE" id="PS50158">
    <property type="entry name" value="ZF_CCHC"/>
    <property type="match status" value="1"/>
</dbReference>
<feature type="compositionally biased region" description="Polar residues" evidence="2">
    <location>
        <begin position="65"/>
        <end position="74"/>
    </location>
</feature>
<proteinExistence type="predicted"/>
<keyword evidence="1" id="KW-0863">Zinc-finger</keyword>